<dbReference type="PROSITE" id="PS50053">
    <property type="entry name" value="UBIQUITIN_2"/>
    <property type="match status" value="1"/>
</dbReference>
<name>A0A9N8ES63_9STRA</name>
<dbReference type="EMBL" id="CAICTM010001626">
    <property type="protein sequence ID" value="CAB9525084.1"/>
    <property type="molecule type" value="Genomic_DNA"/>
</dbReference>
<dbReference type="SUPFAM" id="SSF54236">
    <property type="entry name" value="Ubiquitin-like"/>
    <property type="match status" value="1"/>
</dbReference>
<proteinExistence type="predicted"/>
<dbReference type="Proteomes" id="UP001153069">
    <property type="component" value="Unassembled WGS sequence"/>
</dbReference>
<dbReference type="OrthoDB" id="1916003at2759"/>
<comment type="caution">
    <text evidence="2">The sequence shown here is derived from an EMBL/GenBank/DDBJ whole genome shotgun (WGS) entry which is preliminary data.</text>
</comment>
<dbReference type="Pfam" id="PF00240">
    <property type="entry name" value="ubiquitin"/>
    <property type="match status" value="1"/>
</dbReference>
<organism evidence="2 3">
    <name type="scientific">Seminavis robusta</name>
    <dbReference type="NCBI Taxonomy" id="568900"/>
    <lineage>
        <taxon>Eukaryota</taxon>
        <taxon>Sar</taxon>
        <taxon>Stramenopiles</taxon>
        <taxon>Ochrophyta</taxon>
        <taxon>Bacillariophyta</taxon>
        <taxon>Bacillariophyceae</taxon>
        <taxon>Bacillariophycidae</taxon>
        <taxon>Naviculales</taxon>
        <taxon>Naviculaceae</taxon>
        <taxon>Seminavis</taxon>
    </lineage>
</organism>
<dbReference type="AlphaFoldDB" id="A0A9N8ES63"/>
<protein>
    <recommendedName>
        <fullName evidence="1">Ubiquitin-like domain-containing protein</fullName>
    </recommendedName>
</protein>
<dbReference type="SMART" id="SM00213">
    <property type="entry name" value="UBQ"/>
    <property type="match status" value="1"/>
</dbReference>
<evidence type="ECO:0000259" key="1">
    <source>
        <dbReference type="PROSITE" id="PS50053"/>
    </source>
</evidence>
<reference evidence="2" key="1">
    <citation type="submission" date="2020-06" db="EMBL/GenBank/DDBJ databases">
        <authorList>
            <consortium name="Plant Systems Biology data submission"/>
        </authorList>
    </citation>
    <scope>NUCLEOTIDE SEQUENCE</scope>
    <source>
        <strain evidence="2">D6</strain>
    </source>
</reference>
<keyword evidence="3" id="KW-1185">Reference proteome</keyword>
<sequence>MPSSPVINIPSIDGAAIRRRLDRAYRAPSHKYGKEPPDPDVGLMTIEVRFFPHHSCAVMKVLLTIPERITVGELKQQVLEQAAIEPEIRQKMNNQNAHLRLFLDDGKEEELVPSSSLLIEDHGFRTASHLMGRRKDRAYLLLIAEYILDIHVTRYPEASRQHLATNNLSQEDEVCSSGGEFGLGCVVRVPITGVYGLNRLHHIKEMISLETNMPTSRLRIYRKGQENADTVTMYVPLNANREQWYTMWVNDWEISVRTLQGTVFLLGVDSDQTVEDLQKQIAKKASIQEQDHVLILSDGKMLGNEQLSWALERCGVTNHSTVYVVLKQYIPLSSEVVDGKQTGCTIPRQNTVESPWDSCERSQP</sequence>
<dbReference type="CDD" id="cd17039">
    <property type="entry name" value="Ubl_ubiquitin_like"/>
    <property type="match status" value="1"/>
</dbReference>
<gene>
    <name evidence="2" type="ORF">SEMRO_1628_G286990.1</name>
</gene>
<dbReference type="Gene3D" id="3.10.20.90">
    <property type="entry name" value="Phosphatidylinositol 3-kinase Catalytic Subunit, Chain A, domain 1"/>
    <property type="match status" value="1"/>
</dbReference>
<evidence type="ECO:0000313" key="3">
    <source>
        <dbReference type="Proteomes" id="UP001153069"/>
    </source>
</evidence>
<evidence type="ECO:0000313" key="2">
    <source>
        <dbReference type="EMBL" id="CAB9525084.1"/>
    </source>
</evidence>
<dbReference type="InterPro" id="IPR000626">
    <property type="entry name" value="Ubiquitin-like_dom"/>
</dbReference>
<accession>A0A9N8ES63</accession>
<dbReference type="InterPro" id="IPR029071">
    <property type="entry name" value="Ubiquitin-like_domsf"/>
</dbReference>
<feature type="domain" description="Ubiquitin-like" evidence="1">
    <location>
        <begin position="252"/>
        <end position="328"/>
    </location>
</feature>